<keyword evidence="6" id="KW-0653">Protein transport</keyword>
<sequence>MEDLFSLNSKLKLEEFEFSESDFSDDDFDLASENDKENFMTKTPPTSYFQDALRRLKENKVAMVSLGFLIIVCIFAFIGPFFVKGDYTTQYRGDENLFPCLRYPFGTDKLGRDLMVRTMYGTRVSLIVGIFASLIVLVIGTAYGAISGYFGGKVDAFMMRFLDLIYSIPDVLVVILLSIGISQPMKSFVNSSTSEIAKKIGVLGPALISIFIAFGLLYWVGMARIIRGQVLMLKKQEFVTAVEALGGSKKRIIRRHLFPNCIGQVIVMTAMQIPSAIFLESFLSFLGIGVSAPMTSLGALAADALGGIYSYAYRLIIPSLLLSLMILSLNLFADGLRDALDPRLKK</sequence>
<feature type="transmembrane region" description="Helical" evidence="10">
    <location>
        <begin position="312"/>
        <end position="333"/>
    </location>
</feature>
<dbReference type="AlphaFoldDB" id="A0A2N6UGP9"/>
<keyword evidence="8 10" id="KW-0472">Membrane</keyword>
<dbReference type="PANTHER" id="PTHR43386:SF24">
    <property type="entry name" value="OLIGOPEPTIDE TRANSPORT SYSTEM PERMEASE PROTEIN AMID"/>
    <property type="match status" value="1"/>
</dbReference>
<evidence type="ECO:0000256" key="1">
    <source>
        <dbReference type="ARBA" id="ARBA00004651"/>
    </source>
</evidence>
<evidence type="ECO:0000313" key="13">
    <source>
        <dbReference type="Proteomes" id="UP000235658"/>
    </source>
</evidence>
<dbReference type="Gene3D" id="1.10.3720.10">
    <property type="entry name" value="MetI-like"/>
    <property type="match status" value="1"/>
</dbReference>
<feature type="transmembrane region" description="Helical" evidence="10">
    <location>
        <begin position="285"/>
        <end position="305"/>
    </location>
</feature>
<dbReference type="SUPFAM" id="SSF161098">
    <property type="entry name" value="MetI-like"/>
    <property type="match status" value="1"/>
</dbReference>
<evidence type="ECO:0000256" key="7">
    <source>
        <dbReference type="ARBA" id="ARBA00022989"/>
    </source>
</evidence>
<dbReference type="Proteomes" id="UP000235658">
    <property type="component" value="Unassembled WGS sequence"/>
</dbReference>
<keyword evidence="4 10" id="KW-0812">Transmembrane</keyword>
<feature type="domain" description="ABC transmembrane type-1" evidence="11">
    <location>
        <begin position="122"/>
        <end position="333"/>
    </location>
</feature>
<dbReference type="RefSeq" id="WP_102198538.1">
    <property type="nucleotide sequence ID" value="NZ_CAUPDS010000012.1"/>
</dbReference>
<dbReference type="EMBL" id="PNHP01000008">
    <property type="protein sequence ID" value="PMC80781.1"/>
    <property type="molecule type" value="Genomic_DNA"/>
</dbReference>
<dbReference type="Pfam" id="PF00528">
    <property type="entry name" value="BPD_transp_1"/>
    <property type="match status" value="1"/>
</dbReference>
<feature type="transmembrane region" description="Helical" evidence="10">
    <location>
        <begin position="61"/>
        <end position="83"/>
    </location>
</feature>
<comment type="similarity">
    <text evidence="9">Belongs to the binding-protein-dependent transport system permease family. OppBC subfamily.</text>
</comment>
<dbReference type="GO" id="GO:0015031">
    <property type="term" value="P:protein transport"/>
    <property type="evidence" value="ECO:0007669"/>
    <property type="project" value="UniProtKB-KW"/>
</dbReference>
<evidence type="ECO:0000256" key="3">
    <source>
        <dbReference type="ARBA" id="ARBA00022475"/>
    </source>
</evidence>
<protein>
    <submittedName>
        <fullName evidence="12">ABC transporter permease</fullName>
    </submittedName>
</protein>
<evidence type="ECO:0000256" key="10">
    <source>
        <dbReference type="RuleBase" id="RU363032"/>
    </source>
</evidence>
<evidence type="ECO:0000256" key="9">
    <source>
        <dbReference type="ARBA" id="ARBA00024202"/>
    </source>
</evidence>
<evidence type="ECO:0000256" key="8">
    <source>
        <dbReference type="ARBA" id="ARBA00023136"/>
    </source>
</evidence>
<keyword evidence="3" id="KW-1003">Cell membrane</keyword>
<dbReference type="PANTHER" id="PTHR43386">
    <property type="entry name" value="OLIGOPEPTIDE TRANSPORT SYSTEM PERMEASE PROTEIN APPC"/>
    <property type="match status" value="1"/>
</dbReference>
<dbReference type="InterPro" id="IPR025966">
    <property type="entry name" value="OppC_N"/>
</dbReference>
<evidence type="ECO:0000313" key="12">
    <source>
        <dbReference type="EMBL" id="PMC80781.1"/>
    </source>
</evidence>
<proteinExistence type="inferred from homology"/>
<comment type="caution">
    <text evidence="12">The sequence shown here is derived from an EMBL/GenBank/DDBJ whole genome shotgun (WGS) entry which is preliminary data.</text>
</comment>
<keyword evidence="5" id="KW-0571">Peptide transport</keyword>
<dbReference type="GO" id="GO:0055085">
    <property type="term" value="P:transmembrane transport"/>
    <property type="evidence" value="ECO:0007669"/>
    <property type="project" value="InterPro"/>
</dbReference>
<dbReference type="GO" id="GO:0005886">
    <property type="term" value="C:plasma membrane"/>
    <property type="evidence" value="ECO:0007669"/>
    <property type="project" value="UniProtKB-SubCell"/>
</dbReference>
<name>A0A2N6UGP9_9FIRM</name>
<evidence type="ECO:0000259" key="11">
    <source>
        <dbReference type="PROSITE" id="PS50928"/>
    </source>
</evidence>
<keyword evidence="7 10" id="KW-1133">Transmembrane helix</keyword>
<reference evidence="12 13" key="1">
    <citation type="submission" date="2017-09" db="EMBL/GenBank/DDBJ databases">
        <title>Bacterial strain isolated from the female urinary microbiota.</title>
        <authorList>
            <person name="Thomas-White K."/>
            <person name="Kumar N."/>
            <person name="Forster S."/>
            <person name="Putonti C."/>
            <person name="Lawley T."/>
            <person name="Wolfe A.J."/>
        </authorList>
    </citation>
    <scope>NUCLEOTIDE SEQUENCE [LARGE SCALE GENOMIC DNA]</scope>
    <source>
        <strain evidence="12 13">UMB0204</strain>
    </source>
</reference>
<feature type="transmembrane region" description="Helical" evidence="10">
    <location>
        <begin position="202"/>
        <end position="226"/>
    </location>
</feature>
<dbReference type="PROSITE" id="PS50928">
    <property type="entry name" value="ABC_TM1"/>
    <property type="match status" value="1"/>
</dbReference>
<dbReference type="GeneID" id="84579350"/>
<feature type="transmembrane region" description="Helical" evidence="10">
    <location>
        <begin position="124"/>
        <end position="149"/>
    </location>
</feature>
<dbReference type="InterPro" id="IPR035906">
    <property type="entry name" value="MetI-like_sf"/>
</dbReference>
<dbReference type="CDD" id="cd06261">
    <property type="entry name" value="TM_PBP2"/>
    <property type="match status" value="1"/>
</dbReference>
<dbReference type="InterPro" id="IPR050366">
    <property type="entry name" value="BP-dependent_transpt_permease"/>
</dbReference>
<keyword evidence="2 10" id="KW-0813">Transport</keyword>
<gene>
    <name evidence="12" type="ORF">CJ192_09145</name>
</gene>
<feature type="transmembrane region" description="Helical" evidence="10">
    <location>
        <begin position="161"/>
        <end position="182"/>
    </location>
</feature>
<organism evidence="12 13">
    <name type="scientific">Anaerococcus hydrogenalis</name>
    <dbReference type="NCBI Taxonomy" id="33029"/>
    <lineage>
        <taxon>Bacteria</taxon>
        <taxon>Bacillati</taxon>
        <taxon>Bacillota</taxon>
        <taxon>Tissierellia</taxon>
        <taxon>Tissierellales</taxon>
        <taxon>Peptoniphilaceae</taxon>
        <taxon>Anaerococcus</taxon>
    </lineage>
</organism>
<evidence type="ECO:0000256" key="5">
    <source>
        <dbReference type="ARBA" id="ARBA00022856"/>
    </source>
</evidence>
<comment type="subcellular location">
    <subcellularLocation>
        <location evidence="1 10">Cell membrane</location>
        <topology evidence="1 10">Multi-pass membrane protein</topology>
    </subcellularLocation>
</comment>
<dbReference type="Pfam" id="PF12911">
    <property type="entry name" value="OppC_N"/>
    <property type="match status" value="1"/>
</dbReference>
<evidence type="ECO:0000256" key="4">
    <source>
        <dbReference type="ARBA" id="ARBA00022692"/>
    </source>
</evidence>
<dbReference type="InterPro" id="IPR000515">
    <property type="entry name" value="MetI-like"/>
</dbReference>
<dbReference type="GO" id="GO:0015833">
    <property type="term" value="P:peptide transport"/>
    <property type="evidence" value="ECO:0007669"/>
    <property type="project" value="UniProtKB-KW"/>
</dbReference>
<evidence type="ECO:0000256" key="2">
    <source>
        <dbReference type="ARBA" id="ARBA00022448"/>
    </source>
</evidence>
<accession>A0A2N6UGP9</accession>
<evidence type="ECO:0000256" key="6">
    <source>
        <dbReference type="ARBA" id="ARBA00022927"/>
    </source>
</evidence>